<feature type="binding site" evidence="4">
    <location>
        <position position="106"/>
    </location>
    <ligand>
        <name>pyridoxal 5'-phosphate</name>
        <dbReference type="ChEBI" id="CHEBI:597326"/>
    </ligand>
</feature>
<dbReference type="RefSeq" id="WP_146380170.1">
    <property type="nucleotide sequence ID" value="NZ_VOEJ01000001.1"/>
</dbReference>
<dbReference type="GO" id="GO:0097053">
    <property type="term" value="P:L-kynurenine catabolic process"/>
    <property type="evidence" value="ECO:0007669"/>
    <property type="project" value="UniProtKB-UniRule"/>
</dbReference>
<dbReference type="GO" id="GO:0019805">
    <property type="term" value="P:quinolinate biosynthetic process"/>
    <property type="evidence" value="ECO:0007669"/>
    <property type="project" value="UniProtKB-UniRule"/>
</dbReference>
<dbReference type="PANTHER" id="PTHR14084">
    <property type="entry name" value="KYNURENINASE"/>
    <property type="match status" value="1"/>
</dbReference>
<reference evidence="7 8" key="1">
    <citation type="submission" date="2019-07" db="EMBL/GenBank/DDBJ databases">
        <authorList>
            <person name="Kim J."/>
        </authorList>
    </citation>
    <scope>NUCLEOTIDE SEQUENCE [LARGE SCALE GENOMIC DNA]</scope>
    <source>
        <strain evidence="8">dk17</strain>
    </source>
</reference>
<proteinExistence type="inferred from homology"/>
<evidence type="ECO:0000256" key="4">
    <source>
        <dbReference type="HAMAP-Rule" id="MF_01970"/>
    </source>
</evidence>
<dbReference type="Proteomes" id="UP000320042">
    <property type="component" value="Unassembled WGS sequence"/>
</dbReference>
<dbReference type="Pfam" id="PF22580">
    <property type="entry name" value="KYNU_C"/>
    <property type="match status" value="1"/>
</dbReference>
<dbReference type="InterPro" id="IPR010111">
    <property type="entry name" value="Kynureninase"/>
</dbReference>
<accession>A0A563UIZ5</accession>
<evidence type="ECO:0000256" key="1">
    <source>
        <dbReference type="ARBA" id="ARBA00022642"/>
    </source>
</evidence>
<feature type="binding site" evidence="4">
    <location>
        <position position="105"/>
    </location>
    <ligand>
        <name>pyridoxal 5'-phosphate</name>
        <dbReference type="ChEBI" id="CHEBI:597326"/>
    </ligand>
</feature>
<comment type="caution">
    <text evidence="7">The sequence shown here is derived from an EMBL/GenBank/DDBJ whole genome shotgun (WGS) entry which is preliminary data.</text>
</comment>
<feature type="binding site" evidence="4">
    <location>
        <begin position="133"/>
        <end position="136"/>
    </location>
    <ligand>
        <name>pyridoxal 5'-phosphate</name>
        <dbReference type="ChEBI" id="CHEBI:597326"/>
    </ligand>
</feature>
<name>A0A563UIZ5_9SPHI</name>
<organism evidence="7 8">
    <name type="scientific">Mucilaginibacter pallidiroseus</name>
    <dbReference type="NCBI Taxonomy" id="2599295"/>
    <lineage>
        <taxon>Bacteria</taxon>
        <taxon>Pseudomonadati</taxon>
        <taxon>Bacteroidota</taxon>
        <taxon>Sphingobacteriia</taxon>
        <taxon>Sphingobacteriales</taxon>
        <taxon>Sphingobacteriaceae</taxon>
        <taxon>Mucilaginibacter</taxon>
    </lineage>
</organism>
<dbReference type="GO" id="GO:0043420">
    <property type="term" value="P:anthranilate metabolic process"/>
    <property type="evidence" value="ECO:0007669"/>
    <property type="project" value="TreeGrafter"/>
</dbReference>
<evidence type="ECO:0000256" key="5">
    <source>
        <dbReference type="NCBIfam" id="TIGR01814"/>
    </source>
</evidence>
<comment type="caution">
    <text evidence="4">Lacks conserved residue(s) required for the propagation of feature annotation.</text>
</comment>
<protein>
    <recommendedName>
        <fullName evidence="4 5">Kynureninase</fullName>
        <ecNumber evidence="4 5">3.7.1.3</ecNumber>
    </recommendedName>
    <alternativeName>
        <fullName evidence="4">L-kynurenine hydrolase</fullName>
    </alternativeName>
</protein>
<keyword evidence="3 4" id="KW-0663">Pyridoxal phosphate</keyword>
<dbReference type="SUPFAM" id="SSF53383">
    <property type="entry name" value="PLP-dependent transferases"/>
    <property type="match status" value="1"/>
</dbReference>
<comment type="catalytic activity">
    <reaction evidence="6">
        <text>3-hydroxy-L-kynurenine + H2O = 3-hydroxyanthranilate + L-alanine + H(+)</text>
        <dbReference type="Rhea" id="RHEA:25143"/>
        <dbReference type="ChEBI" id="CHEBI:15377"/>
        <dbReference type="ChEBI" id="CHEBI:15378"/>
        <dbReference type="ChEBI" id="CHEBI:36559"/>
        <dbReference type="ChEBI" id="CHEBI:57972"/>
        <dbReference type="ChEBI" id="CHEBI:58125"/>
        <dbReference type="EC" id="3.7.1.3"/>
    </reaction>
</comment>
<dbReference type="FunFam" id="3.40.640.10:FF:000031">
    <property type="entry name" value="Kynureninase"/>
    <property type="match status" value="1"/>
</dbReference>
<evidence type="ECO:0000256" key="6">
    <source>
        <dbReference type="PIRNR" id="PIRNR038800"/>
    </source>
</evidence>
<comment type="cofactor">
    <cofactor evidence="4 6">
        <name>pyridoxal 5'-phosphate</name>
        <dbReference type="ChEBI" id="CHEBI:597326"/>
    </cofactor>
</comment>
<evidence type="ECO:0000256" key="3">
    <source>
        <dbReference type="ARBA" id="ARBA00022898"/>
    </source>
</evidence>
<dbReference type="Gene3D" id="3.40.640.10">
    <property type="entry name" value="Type I PLP-dependent aspartate aminotransferase-like (Major domain)"/>
    <property type="match status" value="1"/>
</dbReference>
<keyword evidence="1 4" id="KW-0662">Pyridine nucleotide biosynthesis</keyword>
<keyword evidence="2 4" id="KW-0378">Hydrolase</keyword>
<dbReference type="UniPathway" id="UPA00253">
    <property type="reaction ID" value="UER00329"/>
</dbReference>
<evidence type="ECO:0000313" key="7">
    <source>
        <dbReference type="EMBL" id="TWR31273.1"/>
    </source>
</evidence>
<comment type="pathway">
    <text evidence="4 6">Amino-acid degradation; L-kynurenine degradation; L-alanine and anthranilate from L-kynurenine: step 1/1.</text>
</comment>
<feature type="modified residue" description="N6-(pyridoxal phosphate)lysine" evidence="4">
    <location>
        <position position="244"/>
    </location>
</feature>
<dbReference type="GO" id="GO:0019441">
    <property type="term" value="P:L-tryptophan catabolic process to kynurenine"/>
    <property type="evidence" value="ECO:0007669"/>
    <property type="project" value="TreeGrafter"/>
</dbReference>
<dbReference type="EC" id="3.7.1.3" evidence="4 5"/>
<dbReference type="Gene3D" id="3.90.1150.10">
    <property type="entry name" value="Aspartate Aminotransferase, domain 1"/>
    <property type="match status" value="1"/>
</dbReference>
<gene>
    <name evidence="4 7" type="primary">kynU</name>
    <name evidence="7" type="ORF">FPZ43_02000</name>
</gene>
<dbReference type="InterPro" id="IPR015421">
    <property type="entry name" value="PyrdxlP-dep_Trfase_major"/>
</dbReference>
<evidence type="ECO:0000313" key="8">
    <source>
        <dbReference type="Proteomes" id="UP000320042"/>
    </source>
</evidence>
<dbReference type="GO" id="GO:0030170">
    <property type="term" value="F:pyridoxal phosphate binding"/>
    <property type="evidence" value="ECO:0007669"/>
    <property type="project" value="UniProtKB-UniRule"/>
</dbReference>
<feature type="binding site" evidence="4">
    <location>
        <position position="221"/>
    </location>
    <ligand>
        <name>pyridoxal 5'-phosphate</name>
        <dbReference type="ChEBI" id="CHEBI:597326"/>
    </ligand>
</feature>
<feature type="binding site" evidence="4">
    <location>
        <position position="274"/>
    </location>
    <ligand>
        <name>pyridoxal 5'-phosphate</name>
        <dbReference type="ChEBI" id="CHEBI:597326"/>
    </ligand>
</feature>
<feature type="binding site" evidence="4">
    <location>
        <position position="218"/>
    </location>
    <ligand>
        <name>pyridoxal 5'-phosphate</name>
        <dbReference type="ChEBI" id="CHEBI:597326"/>
    </ligand>
</feature>
<dbReference type="GO" id="GO:0005737">
    <property type="term" value="C:cytoplasm"/>
    <property type="evidence" value="ECO:0007669"/>
    <property type="project" value="UniProtKB-UniRule"/>
</dbReference>
<comment type="subunit">
    <text evidence="4 6">Homodimer.</text>
</comment>
<dbReference type="NCBIfam" id="TIGR01814">
    <property type="entry name" value="kynureninase"/>
    <property type="match status" value="1"/>
</dbReference>
<dbReference type="GO" id="GO:0009435">
    <property type="term" value="P:NAD+ biosynthetic process"/>
    <property type="evidence" value="ECO:0007669"/>
    <property type="project" value="UniProtKB-UniRule"/>
</dbReference>
<dbReference type="PIRSF" id="PIRSF038800">
    <property type="entry name" value="KYNU"/>
    <property type="match status" value="1"/>
</dbReference>
<dbReference type="PANTHER" id="PTHR14084:SF0">
    <property type="entry name" value="KYNURENINASE"/>
    <property type="match status" value="1"/>
</dbReference>
<feature type="binding site" evidence="4">
    <location>
        <position position="243"/>
    </location>
    <ligand>
        <name>pyridoxal 5'-phosphate</name>
        <dbReference type="ChEBI" id="CHEBI:597326"/>
    </ligand>
</feature>
<dbReference type="InterPro" id="IPR015424">
    <property type="entry name" value="PyrdxlP-dep_Trfase"/>
</dbReference>
<dbReference type="InterPro" id="IPR015422">
    <property type="entry name" value="PyrdxlP-dep_Trfase_small"/>
</dbReference>
<dbReference type="EMBL" id="VOEJ01000001">
    <property type="protein sequence ID" value="TWR31273.1"/>
    <property type="molecule type" value="Genomic_DNA"/>
</dbReference>
<dbReference type="OrthoDB" id="9812626at2"/>
<comment type="function">
    <text evidence="4 6">Catalyzes the cleavage of L-kynurenine (L-Kyn) and L-3-hydroxykynurenine (L-3OHKyn) into anthranilic acid (AA) and 3-hydroxyanthranilic acid (3-OHAA), respectively.</text>
</comment>
<comment type="pathway">
    <text evidence="4 6">Cofactor biosynthesis; NAD(+) biosynthesis; quinolinate from L-kynurenine: step 2/3.</text>
</comment>
<dbReference type="UniPathway" id="UPA00334">
    <property type="reaction ID" value="UER00455"/>
</dbReference>
<evidence type="ECO:0000256" key="2">
    <source>
        <dbReference type="ARBA" id="ARBA00022801"/>
    </source>
</evidence>
<dbReference type="GO" id="GO:0030429">
    <property type="term" value="F:kynureninase activity"/>
    <property type="evidence" value="ECO:0007669"/>
    <property type="project" value="UniProtKB-UniRule"/>
</dbReference>
<comment type="similarity">
    <text evidence="4 6">Belongs to the kynureninase family.</text>
</comment>
<dbReference type="HAMAP" id="MF_01970">
    <property type="entry name" value="Kynureninase"/>
    <property type="match status" value="1"/>
</dbReference>
<dbReference type="AlphaFoldDB" id="A0A563UIZ5"/>
<sequence length="428" mass="47893">MNYQNNLEFAQQLDAEDELKQYRDSFFIPQHNSQNAVYLCGNSLGLQPKSAGSYIQQQLRNWQQHAVEGWFQGDEPWLSYHKALLNPLAGLLGAQPAEITIMNSLTVNLHLLMVSFYKPAGKRIKILMEAGAFPSDQYAVESQVKFHGLDPVDSIIEIFPREGEVTLRTEDILSKIAENAEEIALVLFSGINYYTGQLFNMPAIANAAHEAGAYVGFDLAHAAGNVELQLHNWGADFASWCSYKYMNSGPGGISGIFVHEKHFNDDSLDRFAGWWGYRRDKQFLMAQGFEPEVGAQGWNVSTSPIILMAMHKASLDIFEQAGGIKLLRAKGDMLTGYLEFLIKEINLKHGEDLFTIITPSNQSERGSQLSVVCKYRAKETFNYLADNGVIGDWREPDVIRMSPVPLYNTFADVYKAAATLAQSVIDLK</sequence>
<comment type="catalytic activity">
    <reaction evidence="4 6">
        <text>L-kynurenine + H2O = anthranilate + L-alanine + H(+)</text>
        <dbReference type="Rhea" id="RHEA:16813"/>
        <dbReference type="ChEBI" id="CHEBI:15377"/>
        <dbReference type="ChEBI" id="CHEBI:15378"/>
        <dbReference type="ChEBI" id="CHEBI:16567"/>
        <dbReference type="ChEBI" id="CHEBI:57959"/>
        <dbReference type="ChEBI" id="CHEBI:57972"/>
        <dbReference type="EC" id="3.7.1.3"/>
    </reaction>
</comment>
<feature type="binding site" evidence="4">
    <location>
        <position position="302"/>
    </location>
    <ligand>
        <name>pyridoxal 5'-phosphate</name>
        <dbReference type="ChEBI" id="CHEBI:597326"/>
    </ligand>
</feature>
<keyword evidence="8" id="KW-1185">Reference proteome</keyword>